<dbReference type="OrthoDB" id="1912484at2759"/>
<dbReference type="GO" id="GO:0003723">
    <property type="term" value="F:RNA binding"/>
    <property type="evidence" value="ECO:0007669"/>
    <property type="project" value="InterPro"/>
</dbReference>
<dbReference type="FunFam" id="1.25.40.10:FF:000343">
    <property type="entry name" value="Pentatricopeptide repeat-containing protein At3g58590"/>
    <property type="match status" value="1"/>
</dbReference>
<proteinExistence type="predicted"/>
<dbReference type="EMBL" id="CM035421">
    <property type="protein sequence ID" value="KAH7387120.1"/>
    <property type="molecule type" value="Genomic_DNA"/>
</dbReference>
<feature type="repeat" description="PPR" evidence="2">
    <location>
        <begin position="449"/>
        <end position="483"/>
    </location>
</feature>
<evidence type="ECO:0000256" key="2">
    <source>
        <dbReference type="PROSITE-ProRule" id="PRU00708"/>
    </source>
</evidence>
<dbReference type="FunFam" id="1.25.40.10:FF:000158">
    <property type="entry name" value="pentatricopeptide repeat-containing protein At2g33680"/>
    <property type="match status" value="1"/>
</dbReference>
<feature type="repeat" description="PPR" evidence="2">
    <location>
        <begin position="683"/>
        <end position="717"/>
    </location>
</feature>
<evidence type="ECO:0008006" key="5">
    <source>
        <dbReference type="Google" id="ProtNLM"/>
    </source>
</evidence>
<dbReference type="FunFam" id="1.25.40.10:FF:000381">
    <property type="entry name" value="Pentatricopeptide repeat-containing protein"/>
    <property type="match status" value="1"/>
</dbReference>
<name>A0A8T2SX90_CERRI</name>
<feature type="repeat" description="PPR" evidence="2">
    <location>
        <begin position="219"/>
        <end position="253"/>
    </location>
</feature>
<feature type="repeat" description="PPR" evidence="2">
    <location>
        <begin position="119"/>
        <end position="153"/>
    </location>
</feature>
<keyword evidence="1" id="KW-0677">Repeat</keyword>
<evidence type="ECO:0000256" key="1">
    <source>
        <dbReference type="ARBA" id="ARBA00022737"/>
    </source>
</evidence>
<dbReference type="GO" id="GO:0009451">
    <property type="term" value="P:RNA modification"/>
    <property type="evidence" value="ECO:0007669"/>
    <property type="project" value="InterPro"/>
</dbReference>
<protein>
    <recommendedName>
        <fullName evidence="5">Pentatricopeptide repeat-containing protein</fullName>
    </recommendedName>
</protein>
<gene>
    <name evidence="3" type="ORF">KP509_16G006400</name>
</gene>
<dbReference type="PANTHER" id="PTHR47926">
    <property type="entry name" value="PENTATRICOPEPTIDE REPEAT-CONTAINING PROTEIN"/>
    <property type="match status" value="1"/>
</dbReference>
<dbReference type="AlphaFoldDB" id="A0A8T2SX90"/>
<feature type="repeat" description="PPR" evidence="2">
    <location>
        <begin position="566"/>
        <end position="600"/>
    </location>
</feature>
<dbReference type="InterPro" id="IPR046960">
    <property type="entry name" value="PPR_At4g14850-like_plant"/>
</dbReference>
<dbReference type="InterPro" id="IPR002885">
    <property type="entry name" value="PPR_rpt"/>
</dbReference>
<evidence type="ECO:0000313" key="3">
    <source>
        <dbReference type="EMBL" id="KAH7387120.1"/>
    </source>
</evidence>
<feature type="repeat" description="PPR" evidence="2">
    <location>
        <begin position="333"/>
        <end position="367"/>
    </location>
</feature>
<sequence>MSMRDASLLEFQRFQDGVSTHFRNEAFSVNSLCREGHLDRALDLLLSAKTVIPTSVYVSVLKLCSRYKALKQAMQLHAHLVQNNIPITGFVGDYIVMTLAKCGAVEDAYQISASMSHRTVFSWTAMLSAKVDMGHSKEALEMFQAMQKEGIEPNNYTFVTLFKACGSMRNLSRGKELHEVVTKRGLSGDSFVCSALISFYSKCGSLAAAEDAFSSCQVDIVSWNAMITAYLENGASTKALKLYRQLQEEGVRPDQLTYVLILQACGDLTEKDISLFEGHARKQQILQIGRAIHSDSSRSDRSLFLSNALINMYGKCGSTLEAEHVFGALSCRSIVSWNSMLAAYLHEGNCKNVLLLYKQMQEEGICPSDHTFVFTIQACGNLAEGEVSLTGEGEPIIDALCIGEALQIDAQRYNFVSNTFVGTALICMYGKCGAITKAESIFVVLPYRDKIAWNAMLSMYIEHTCGMKALKLFRQMHEEDLMIDQVGFVLALQACTLVLDKEIIMAVGVKINRVQLLEITESLHADARKKGFSSDTHLASSLIIMYAKVGAILNAENVFVQLSHCDVVLWSTLISAYVEQDEGGIALQLFQQMLKKGIPMDPHVLVYALQACCSLVTKESDVALPVTSKESMALEIGKILHEEALSNGFISNPHVCIALLSMYGKCGAFDEAEEVFSIMPHDNTVLWNAMFSSYIEHGHFQKVLSLYTKMFDKKLAIDDVTLVCVLQACQLSGHFQICTHIHFIGSAVGWEQLLSVAASLIHVYGSCASIHTTRTLVDALPRPDLVSWNACCDGHTTVGDILGSLYVFENFLLSGIEPDDVTFISVLSVCSHTGCTSEGLEYFESMAREYRIGSGIKHLGILFDLLGRAGDFNRIEDLLRRTTSRINFPMWLSLLGSCSTHGNVELARRSFEHAVQLRPWDSTPYIVMSNIYVDAGLYDNAAKVERLRQDFGASDVSMGDIWM</sequence>
<dbReference type="PROSITE" id="PS51375">
    <property type="entry name" value="PPR"/>
    <property type="match status" value="6"/>
</dbReference>
<dbReference type="Pfam" id="PF01535">
    <property type="entry name" value="PPR"/>
    <property type="match status" value="5"/>
</dbReference>
<dbReference type="Proteomes" id="UP000825935">
    <property type="component" value="Chromosome 16"/>
</dbReference>
<dbReference type="NCBIfam" id="TIGR00756">
    <property type="entry name" value="PPR"/>
    <property type="match status" value="6"/>
</dbReference>
<keyword evidence="4" id="KW-1185">Reference proteome</keyword>
<dbReference type="GO" id="GO:0048731">
    <property type="term" value="P:system development"/>
    <property type="evidence" value="ECO:0007669"/>
    <property type="project" value="UniProtKB-ARBA"/>
</dbReference>
<dbReference type="InterPro" id="IPR011990">
    <property type="entry name" value="TPR-like_helical_dom_sf"/>
</dbReference>
<reference evidence="3" key="1">
    <citation type="submission" date="2021-08" db="EMBL/GenBank/DDBJ databases">
        <title>WGS assembly of Ceratopteris richardii.</title>
        <authorList>
            <person name="Marchant D.B."/>
            <person name="Chen G."/>
            <person name="Jenkins J."/>
            <person name="Shu S."/>
            <person name="Leebens-Mack J."/>
            <person name="Grimwood J."/>
            <person name="Schmutz J."/>
            <person name="Soltis P."/>
            <person name="Soltis D."/>
            <person name="Chen Z.-H."/>
        </authorList>
    </citation>
    <scope>NUCLEOTIDE SEQUENCE</scope>
    <source>
        <strain evidence="3">Whitten #5841</strain>
        <tissue evidence="3">Leaf</tissue>
    </source>
</reference>
<dbReference type="Pfam" id="PF13041">
    <property type="entry name" value="PPR_2"/>
    <property type="match status" value="4"/>
</dbReference>
<dbReference type="PANTHER" id="PTHR47926:SF533">
    <property type="entry name" value="DYW DOMAIN-CONTAINING PROTEIN"/>
    <property type="match status" value="1"/>
</dbReference>
<comment type="caution">
    <text evidence="3">The sequence shown here is derived from an EMBL/GenBank/DDBJ whole genome shotgun (WGS) entry which is preliminary data.</text>
</comment>
<dbReference type="Gene3D" id="1.25.40.10">
    <property type="entry name" value="Tetratricopeptide repeat domain"/>
    <property type="match status" value="7"/>
</dbReference>
<dbReference type="SUPFAM" id="SSF48452">
    <property type="entry name" value="TPR-like"/>
    <property type="match status" value="1"/>
</dbReference>
<accession>A0A8T2SX90</accession>
<evidence type="ECO:0000313" key="4">
    <source>
        <dbReference type="Proteomes" id="UP000825935"/>
    </source>
</evidence>
<organism evidence="3 4">
    <name type="scientific">Ceratopteris richardii</name>
    <name type="common">Triangle waterfern</name>
    <dbReference type="NCBI Taxonomy" id="49495"/>
    <lineage>
        <taxon>Eukaryota</taxon>
        <taxon>Viridiplantae</taxon>
        <taxon>Streptophyta</taxon>
        <taxon>Embryophyta</taxon>
        <taxon>Tracheophyta</taxon>
        <taxon>Polypodiopsida</taxon>
        <taxon>Polypodiidae</taxon>
        <taxon>Polypodiales</taxon>
        <taxon>Pteridineae</taxon>
        <taxon>Pteridaceae</taxon>
        <taxon>Parkerioideae</taxon>
        <taxon>Ceratopteris</taxon>
    </lineage>
</organism>